<feature type="compositionally biased region" description="Polar residues" evidence="1">
    <location>
        <begin position="401"/>
        <end position="413"/>
    </location>
</feature>
<dbReference type="Proteomes" id="UP000307440">
    <property type="component" value="Unassembled WGS sequence"/>
</dbReference>
<feature type="compositionally biased region" description="Acidic residues" evidence="1">
    <location>
        <begin position="16"/>
        <end position="25"/>
    </location>
</feature>
<gene>
    <name evidence="2" type="ORF">FA15DRAFT_651960</name>
</gene>
<feature type="region of interest" description="Disordered" evidence="1">
    <location>
        <begin position="74"/>
        <end position="104"/>
    </location>
</feature>
<evidence type="ECO:0000256" key="1">
    <source>
        <dbReference type="SAM" id="MobiDB-lite"/>
    </source>
</evidence>
<feature type="region of interest" description="Disordered" evidence="1">
    <location>
        <begin position="1"/>
        <end position="33"/>
    </location>
</feature>
<organism evidence="2 3">
    <name type="scientific">Coprinopsis marcescibilis</name>
    <name type="common">Agaric fungus</name>
    <name type="synonym">Psathyrella marcescibilis</name>
    <dbReference type="NCBI Taxonomy" id="230819"/>
    <lineage>
        <taxon>Eukaryota</taxon>
        <taxon>Fungi</taxon>
        <taxon>Dikarya</taxon>
        <taxon>Basidiomycota</taxon>
        <taxon>Agaricomycotina</taxon>
        <taxon>Agaricomycetes</taxon>
        <taxon>Agaricomycetidae</taxon>
        <taxon>Agaricales</taxon>
        <taxon>Agaricineae</taxon>
        <taxon>Psathyrellaceae</taxon>
        <taxon>Coprinopsis</taxon>
    </lineage>
</organism>
<feature type="compositionally biased region" description="Basic and acidic residues" evidence="1">
    <location>
        <begin position="76"/>
        <end position="86"/>
    </location>
</feature>
<proteinExistence type="predicted"/>
<dbReference type="OrthoDB" id="3271131at2759"/>
<evidence type="ECO:0000313" key="2">
    <source>
        <dbReference type="EMBL" id="TFK29437.1"/>
    </source>
</evidence>
<keyword evidence="3" id="KW-1185">Reference proteome</keyword>
<feature type="region of interest" description="Disordered" evidence="1">
    <location>
        <begin position="323"/>
        <end position="358"/>
    </location>
</feature>
<dbReference type="EMBL" id="ML210149">
    <property type="protein sequence ID" value="TFK29437.1"/>
    <property type="molecule type" value="Genomic_DNA"/>
</dbReference>
<sequence>MSDWSFNMRSSRLVFSDDEPSDDDDASSRGNRAVAERAEIQNLDLSSRAENVNYKPNPFSIAKINAACRQAKSLGNKRDGELKESGGQRGRQPKPSAKQALKRKKSIAELLKATHTKRIRASNKSADDFQPLENTAGVSVKEESLDILAPTSLEFEEKTEEAKNLAHTASEYAVQTDMRENEEQLTGHLSSEEDMSSYTRDPSFVLENDTYLPRSEGHSSEFFRDFGVPVPRHHYSSETSFSVHDQRSTPPRINGKAHNETVTLLHPFVQPMGIQHRSVLPSSRVPGNRVQFSLSSPPRSSPYRLHKDLESEERFFFSSPVKPVKQTESNHGQFLLAKRKHTSDRKAKSTSNRGLNKHMFQAKASLAQRGVVHGLKAEPQEHDILLLQGSQRKTVPEIPSRTVTKPWTNRNVTSSGGSSSSKAAAPSRRDAYALGGPDPDEEWSTLGSKNATLSRELKAPSFQTTPFFQIPKLLNPASNKVVESGHGENSSRRVITFLPTPMVKANEKENPADTRVNGTDQVDHETFIVNYLDADAIEGHPDDYLRTRIESSPAAPDNRWMQTDDIDEDFQGISSPRPHLLESVPHIKAKAIVNDNFERDVHRPFSTVATAKQYRQVRNVVKMKRRKMKRMSSLLSLPSCGVVFDDKWKADGRTKHSRDSEIRIPQFPMAV</sequence>
<dbReference type="STRING" id="230819.A0A5C3L9E0"/>
<reference evidence="2 3" key="1">
    <citation type="journal article" date="2019" name="Nat. Ecol. Evol.">
        <title>Megaphylogeny resolves global patterns of mushroom evolution.</title>
        <authorList>
            <person name="Varga T."/>
            <person name="Krizsan K."/>
            <person name="Foldi C."/>
            <person name="Dima B."/>
            <person name="Sanchez-Garcia M."/>
            <person name="Sanchez-Ramirez S."/>
            <person name="Szollosi G.J."/>
            <person name="Szarkandi J.G."/>
            <person name="Papp V."/>
            <person name="Albert L."/>
            <person name="Andreopoulos W."/>
            <person name="Angelini C."/>
            <person name="Antonin V."/>
            <person name="Barry K.W."/>
            <person name="Bougher N.L."/>
            <person name="Buchanan P."/>
            <person name="Buyck B."/>
            <person name="Bense V."/>
            <person name="Catcheside P."/>
            <person name="Chovatia M."/>
            <person name="Cooper J."/>
            <person name="Damon W."/>
            <person name="Desjardin D."/>
            <person name="Finy P."/>
            <person name="Geml J."/>
            <person name="Haridas S."/>
            <person name="Hughes K."/>
            <person name="Justo A."/>
            <person name="Karasinski D."/>
            <person name="Kautmanova I."/>
            <person name="Kiss B."/>
            <person name="Kocsube S."/>
            <person name="Kotiranta H."/>
            <person name="LaButti K.M."/>
            <person name="Lechner B.E."/>
            <person name="Liimatainen K."/>
            <person name="Lipzen A."/>
            <person name="Lukacs Z."/>
            <person name="Mihaltcheva S."/>
            <person name="Morgado L.N."/>
            <person name="Niskanen T."/>
            <person name="Noordeloos M.E."/>
            <person name="Ohm R.A."/>
            <person name="Ortiz-Santana B."/>
            <person name="Ovrebo C."/>
            <person name="Racz N."/>
            <person name="Riley R."/>
            <person name="Savchenko A."/>
            <person name="Shiryaev A."/>
            <person name="Soop K."/>
            <person name="Spirin V."/>
            <person name="Szebenyi C."/>
            <person name="Tomsovsky M."/>
            <person name="Tulloss R.E."/>
            <person name="Uehling J."/>
            <person name="Grigoriev I.V."/>
            <person name="Vagvolgyi C."/>
            <person name="Papp T."/>
            <person name="Martin F.M."/>
            <person name="Miettinen O."/>
            <person name="Hibbett D.S."/>
            <person name="Nagy L.G."/>
        </authorList>
    </citation>
    <scope>NUCLEOTIDE SEQUENCE [LARGE SCALE GENOMIC DNA]</scope>
    <source>
        <strain evidence="2 3">CBS 121175</strain>
    </source>
</reference>
<dbReference type="AlphaFoldDB" id="A0A5C3L9E0"/>
<feature type="compositionally biased region" description="Polar residues" evidence="1">
    <location>
        <begin position="1"/>
        <end position="10"/>
    </location>
</feature>
<feature type="region of interest" description="Disordered" evidence="1">
    <location>
        <begin position="386"/>
        <end position="446"/>
    </location>
</feature>
<name>A0A5C3L9E0_COPMA</name>
<accession>A0A5C3L9E0</accession>
<evidence type="ECO:0000313" key="3">
    <source>
        <dbReference type="Proteomes" id="UP000307440"/>
    </source>
</evidence>
<protein>
    <submittedName>
        <fullName evidence="2">Uncharacterized protein</fullName>
    </submittedName>
</protein>